<evidence type="ECO:0000256" key="4">
    <source>
        <dbReference type="ARBA" id="ARBA00022490"/>
    </source>
</evidence>
<dbReference type="InterPro" id="IPR036028">
    <property type="entry name" value="SH3-like_dom_sf"/>
</dbReference>
<dbReference type="InterPro" id="IPR041793">
    <property type="entry name" value="MyoVII_FERM_C1"/>
</dbReference>
<name>A0A9Q0RUP4_9DIPT</name>
<evidence type="ECO:0000259" key="16">
    <source>
        <dbReference type="PROSITE" id="PS50057"/>
    </source>
</evidence>
<comment type="caution">
    <text evidence="19">The sequence shown here is derived from an EMBL/GenBank/DDBJ whole genome shotgun (WGS) entry which is preliminary data.</text>
</comment>
<evidence type="ECO:0000313" key="19">
    <source>
        <dbReference type="EMBL" id="KAJ6628672.1"/>
    </source>
</evidence>
<dbReference type="SUPFAM" id="SSF50044">
    <property type="entry name" value="SH3-domain"/>
    <property type="match status" value="1"/>
</dbReference>
<evidence type="ECO:0000313" key="20">
    <source>
        <dbReference type="Proteomes" id="UP001151699"/>
    </source>
</evidence>
<keyword evidence="5" id="KW-0677">Repeat</keyword>
<keyword evidence="10" id="KW-0505">Motor protein</keyword>
<protein>
    <submittedName>
        <fullName evidence="19">Myosin-VIIa</fullName>
    </submittedName>
</protein>
<dbReference type="GO" id="GO:0016459">
    <property type="term" value="C:myosin complex"/>
    <property type="evidence" value="ECO:0007669"/>
    <property type="project" value="UniProtKB-KW"/>
</dbReference>
<keyword evidence="4" id="KW-0963">Cytoplasm</keyword>
<feature type="region of interest" description="Actin-binding" evidence="13">
    <location>
        <begin position="380"/>
        <end position="402"/>
    </location>
</feature>
<dbReference type="SMART" id="SM00015">
    <property type="entry name" value="IQ"/>
    <property type="match status" value="4"/>
</dbReference>
<dbReference type="Pfam" id="PF00784">
    <property type="entry name" value="MyTH4"/>
    <property type="match status" value="2"/>
</dbReference>
<dbReference type="SMART" id="SM00295">
    <property type="entry name" value="B41"/>
    <property type="match status" value="1"/>
</dbReference>
<dbReference type="EMBL" id="WJQU01002992">
    <property type="protein sequence ID" value="KAJ6628672.1"/>
    <property type="molecule type" value="Genomic_DNA"/>
</dbReference>
<dbReference type="FunFam" id="2.30.29.30:FF:000075">
    <property type="entry name" value="unconventional myosin-VIIa"/>
    <property type="match status" value="1"/>
</dbReference>
<evidence type="ECO:0000256" key="5">
    <source>
        <dbReference type="ARBA" id="ARBA00022737"/>
    </source>
</evidence>
<keyword evidence="20" id="KW-1185">Reference proteome</keyword>
<dbReference type="FunFam" id="1.20.120.720:FF:000019">
    <property type="entry name" value="myosin-VIIa isoform X2"/>
    <property type="match status" value="1"/>
</dbReference>
<dbReference type="InterPro" id="IPR019749">
    <property type="entry name" value="Band_41_domain"/>
</dbReference>
<dbReference type="Gene3D" id="1.10.10.820">
    <property type="match status" value="1"/>
</dbReference>
<dbReference type="PROSITE" id="PS50096">
    <property type="entry name" value="IQ"/>
    <property type="match status" value="4"/>
</dbReference>
<evidence type="ECO:0000256" key="3">
    <source>
        <dbReference type="ARBA" id="ARBA00022443"/>
    </source>
</evidence>
<feature type="domain" description="MyTH4" evidence="17">
    <location>
        <begin position="1467"/>
        <end position="1615"/>
    </location>
</feature>
<dbReference type="PROSITE" id="PS51016">
    <property type="entry name" value="MYTH4"/>
    <property type="match status" value="2"/>
</dbReference>
<evidence type="ECO:0000256" key="13">
    <source>
        <dbReference type="PROSITE-ProRule" id="PRU00782"/>
    </source>
</evidence>
<evidence type="ECO:0000256" key="14">
    <source>
        <dbReference type="SAM" id="MobiDB-lite"/>
    </source>
</evidence>
<dbReference type="InterPro" id="IPR014352">
    <property type="entry name" value="FERM/acyl-CoA-bd_prot_sf"/>
</dbReference>
<dbReference type="Gene3D" id="1.25.40.530">
    <property type="entry name" value="MyTH4 domain"/>
    <property type="match status" value="2"/>
</dbReference>
<feature type="domain" description="MyTH4" evidence="17">
    <location>
        <begin position="775"/>
        <end position="1011"/>
    </location>
</feature>
<dbReference type="GO" id="GO:0003779">
    <property type="term" value="F:actin binding"/>
    <property type="evidence" value="ECO:0007669"/>
    <property type="project" value="UniProtKB-KW"/>
</dbReference>
<dbReference type="PANTHER" id="PTHR22692:SF33">
    <property type="entry name" value="MYOSIN"/>
    <property type="match status" value="1"/>
</dbReference>
<feature type="region of interest" description="Disordered" evidence="14">
    <location>
        <begin position="709"/>
        <end position="736"/>
    </location>
</feature>
<dbReference type="InterPro" id="IPR019748">
    <property type="entry name" value="FERM_central"/>
</dbReference>
<evidence type="ECO:0000256" key="2">
    <source>
        <dbReference type="ARBA" id="ARBA00008314"/>
    </source>
</evidence>
<keyword evidence="8" id="KW-0175">Coiled coil</keyword>
<dbReference type="InterPro" id="IPR001609">
    <property type="entry name" value="Myosin_head_motor_dom-like"/>
</dbReference>
<dbReference type="GO" id="GO:0030182">
    <property type="term" value="P:neuron differentiation"/>
    <property type="evidence" value="ECO:0007669"/>
    <property type="project" value="UniProtKB-ARBA"/>
</dbReference>
<proteinExistence type="inferred from homology"/>
<dbReference type="InterPro" id="IPR000048">
    <property type="entry name" value="IQ_motif_EF-hand-BS"/>
</dbReference>
<keyword evidence="3 12" id="KW-0728">SH3 domain</keyword>
<evidence type="ECO:0000256" key="7">
    <source>
        <dbReference type="ARBA" id="ARBA00022840"/>
    </source>
</evidence>
<feature type="domain" description="FERM" evidence="16">
    <location>
        <begin position="1016"/>
        <end position="1326"/>
    </location>
</feature>
<dbReference type="Pfam" id="PF00612">
    <property type="entry name" value="IQ"/>
    <property type="match status" value="4"/>
</dbReference>
<dbReference type="SMART" id="SM00326">
    <property type="entry name" value="SH3"/>
    <property type="match status" value="1"/>
</dbReference>
<evidence type="ECO:0000259" key="18">
    <source>
        <dbReference type="PROSITE" id="PS51456"/>
    </source>
</evidence>
<evidence type="ECO:0000259" key="17">
    <source>
        <dbReference type="PROSITE" id="PS51016"/>
    </source>
</evidence>
<dbReference type="PRINTS" id="PR00193">
    <property type="entry name" value="MYOSINHEAVY"/>
</dbReference>
<feature type="domain" description="FERM" evidence="16">
    <location>
        <begin position="1621"/>
        <end position="1675"/>
    </location>
</feature>
<dbReference type="GO" id="GO:0005737">
    <property type="term" value="C:cytoplasm"/>
    <property type="evidence" value="ECO:0007669"/>
    <property type="project" value="UniProtKB-SubCell"/>
</dbReference>
<gene>
    <name evidence="19" type="primary">ck_0</name>
    <name evidence="19" type="ORF">Bhyg_16103</name>
</gene>
<evidence type="ECO:0000256" key="6">
    <source>
        <dbReference type="ARBA" id="ARBA00022741"/>
    </source>
</evidence>
<feature type="non-terminal residue" evidence="19">
    <location>
        <position position="1675"/>
    </location>
</feature>
<keyword evidence="6" id="KW-0547">Nucleotide-binding</keyword>
<dbReference type="Pfam" id="PF00063">
    <property type="entry name" value="Myosin_head"/>
    <property type="match status" value="1"/>
</dbReference>
<dbReference type="CDD" id="cd14473">
    <property type="entry name" value="FERM_B-lobe"/>
    <property type="match status" value="1"/>
</dbReference>
<evidence type="ECO:0000256" key="10">
    <source>
        <dbReference type="ARBA" id="ARBA00023175"/>
    </source>
</evidence>
<dbReference type="Gene3D" id="1.20.80.10">
    <property type="match status" value="1"/>
</dbReference>
<feature type="domain" description="SH3" evidence="15">
    <location>
        <begin position="1324"/>
        <end position="1393"/>
    </location>
</feature>
<dbReference type="InterPro" id="IPR051567">
    <property type="entry name" value="Unconventional_Myosin_ATPase"/>
</dbReference>
<dbReference type="PROSITE" id="PS51456">
    <property type="entry name" value="MYOSIN_MOTOR"/>
    <property type="match status" value="1"/>
</dbReference>
<dbReference type="InterPro" id="IPR027417">
    <property type="entry name" value="P-loop_NTPase"/>
</dbReference>
<dbReference type="PROSITE" id="PS50057">
    <property type="entry name" value="FERM_3"/>
    <property type="match status" value="2"/>
</dbReference>
<evidence type="ECO:0000259" key="15">
    <source>
        <dbReference type="PROSITE" id="PS50002"/>
    </source>
</evidence>
<dbReference type="SUPFAM" id="SSF52540">
    <property type="entry name" value="P-loop containing nucleoside triphosphate hydrolases"/>
    <property type="match status" value="2"/>
</dbReference>
<dbReference type="CDD" id="cd13198">
    <property type="entry name" value="FERM_C1_MyoVII"/>
    <property type="match status" value="1"/>
</dbReference>
<dbReference type="SMART" id="SM00139">
    <property type="entry name" value="MyTH4"/>
    <property type="match status" value="2"/>
</dbReference>
<dbReference type="OrthoDB" id="6108017at2759"/>
<dbReference type="Gene3D" id="1.20.58.530">
    <property type="match status" value="1"/>
</dbReference>
<dbReference type="InterPro" id="IPR035963">
    <property type="entry name" value="FERM_2"/>
</dbReference>
<dbReference type="InterPro" id="IPR036961">
    <property type="entry name" value="Kinesin_motor_dom_sf"/>
</dbReference>
<sequence length="1675" mass="193757">MKTLILGVNHVSSGSITLSPCVACVCRLTQKKKKKTKEIDFSFSRYLTGGDCITCEGRDDTAEFADIRSAMKVLLFSDQEIWDILKLLAALLHCGNIKYKATVVDNLDATEIPEHTNVERVGALLGVPVQPLIDALTRKTLFAHGETVISTLSRDQSVDVRDAFVKGIYGRLFILIVKKINSAIYKPRASARNAIGVLDIFGFENFDHNSFEQFCINFANENLQQFFVQHIFKLEQEEYNHEGINWQHIEFVDNQDALDLIAIKQLNIMALIDEESKFPKGTDHTMLAKLHKTHGSHKNYLKPKSDINTSFGLNHFAGVVFYDTRGFLEKNRDSFSADLLQLISSSNNRFLRAVFVDDIEMGAETRKRAPTLSTQFKKSLDSLMKTLSSCQPFFIRCIKPNELKKPMLFDRGLCCRQLRYSGMMETIRIRRAGYPIRHGFREFVERYRFLINGVPPAHKTDCHLATARICAAVLGKSDYQLGHTKVFLKDAHDLFLEQERDRVLTRKILILQRSIRGWVYRRRFLRMKAAAITIQKYWRGYAQRQRYKKMKVGYMRLQALIRSRVLSHRFRHLRGHIVGLQAHARGYLVRREYGHKMWAIIKIQSRVRGMIAMKRYKKLREDYRKYNEVLRLRRLEEQELKHQGNKRAAEIAEQHYLDRLNEIERRDYEQEMEERRKVEMKKNLISDAARKQDEPVDDSKLVEAMFDFLPDSSSETPTPHGGRETSVFNDLPVNSDQNEEITPMQMVSEDEEDLSEFKFQKFAATYFQGNVTHQYSRKPLKHPLLPLHTQGDQLAAQALWITILRFTGDLPEPRYHTMDRDNTSVMSKVTATLGRNFIRSKEFQEAQMMGLDPEAFLKQKPRSIRHKLVSLTLKRKNKLGEDVRRKLQDEEYTADSYQSWLESRPTSNLEKLHFIIGHGILRAELRDEIYCQICKQLTNNPSKSSHARGWILLSLCVGCFAPSEKFVNYIRAFIREGPPGYAPYCEDRLKRTFNNGTRNQPPSWLELQATKSKKPIMLPITFMDGNTKTLLADSATTARELCNQLSDKITLKDQFGFSLYIALFDKVSSLGSGGDHVMDAISQCEQYAKEQGAQERNAPWRLFFRKEIFAPWHEPTEDQVATNLIYQQVVRGVKFGEYRCDKEEDLAMIAAQQYFIEYGTDMAMERLFTLLPNFIPDYCLTGIDKAMDRWAALVLQAYKKSYYLKEKIQSLKVKEDIVSYAKYKWPLLFSRFYEAYRNSGPNLPKNDVIIAVNWTGVYVVDDQEQVLLELSFPEITSVSSQKTNKVFTQTFSLSTVRAEEFTFQSPNAEDIRDLVVYFLEGLKKRSKYVIAVQDYKAPGEGTSFLSFSKGDLLILEDDSTGETVMNNGWCIGRCDRTEERGDFPAETVYVLPTLSKPPEDILALFSVEGAHHGRRLSTVSNGVSEPRDRPYNLAEYALDHFRPPPKRTMSKALTLSSKRGYEDLWRYSREPLKQPLLKKLMAKEELSEEACFAFAAILKYMGDLPSKRPRIGNEITDHIFDGPLKHEILRDELYCQLMKQLTDNRNRMSEERGWELMWLATGLFACSQSLLKELLLFLRSRRHPISQDSLHRLQKTLRNGQRKYPPHQVEVEAIQHKTTQIFHKVYFPDDTDEAFEVDSSTRAKDFCQNISQRLNLRSSEGFSLFVKIADKVISV</sequence>
<keyword evidence="9 13" id="KW-0518">Myosin</keyword>
<keyword evidence="11 13" id="KW-0009">Actin-binding</keyword>
<organism evidence="19 20">
    <name type="scientific">Pseudolycoriella hygida</name>
    <dbReference type="NCBI Taxonomy" id="35572"/>
    <lineage>
        <taxon>Eukaryota</taxon>
        <taxon>Metazoa</taxon>
        <taxon>Ecdysozoa</taxon>
        <taxon>Arthropoda</taxon>
        <taxon>Hexapoda</taxon>
        <taxon>Insecta</taxon>
        <taxon>Pterygota</taxon>
        <taxon>Neoptera</taxon>
        <taxon>Endopterygota</taxon>
        <taxon>Diptera</taxon>
        <taxon>Nematocera</taxon>
        <taxon>Sciaroidea</taxon>
        <taxon>Sciaridae</taxon>
        <taxon>Pseudolycoriella</taxon>
    </lineage>
</organism>
<dbReference type="Gene3D" id="3.40.850.10">
    <property type="entry name" value="Kinesin motor domain"/>
    <property type="match status" value="1"/>
</dbReference>
<comment type="subcellular location">
    <subcellularLocation>
        <location evidence="1">Cytoplasm</location>
    </subcellularLocation>
</comment>
<comment type="similarity">
    <text evidence="2 13">Belongs to the TRAFAC class myosin-kinesin ATPase superfamily. Myosin family.</text>
</comment>
<dbReference type="InterPro" id="IPR011993">
    <property type="entry name" value="PH-like_dom_sf"/>
</dbReference>
<dbReference type="Gene3D" id="2.30.30.40">
    <property type="entry name" value="SH3 Domains"/>
    <property type="match status" value="1"/>
</dbReference>
<dbReference type="PANTHER" id="PTHR22692">
    <property type="entry name" value="MYOSIN VII, XV"/>
    <property type="match status" value="1"/>
</dbReference>
<evidence type="ECO:0000256" key="1">
    <source>
        <dbReference type="ARBA" id="ARBA00004496"/>
    </source>
</evidence>
<dbReference type="SUPFAM" id="SSF47031">
    <property type="entry name" value="Second domain of FERM"/>
    <property type="match status" value="1"/>
</dbReference>
<dbReference type="GO" id="GO:0005524">
    <property type="term" value="F:ATP binding"/>
    <property type="evidence" value="ECO:0007669"/>
    <property type="project" value="UniProtKB-KW"/>
</dbReference>
<dbReference type="PROSITE" id="PS50002">
    <property type="entry name" value="SH3"/>
    <property type="match status" value="1"/>
</dbReference>
<dbReference type="InterPro" id="IPR000857">
    <property type="entry name" value="MyTH4_dom"/>
</dbReference>
<dbReference type="GO" id="GO:0009887">
    <property type="term" value="P:animal organ morphogenesis"/>
    <property type="evidence" value="ECO:0007669"/>
    <property type="project" value="UniProtKB-ARBA"/>
</dbReference>
<feature type="domain" description="Myosin motor" evidence="18">
    <location>
        <begin position="1"/>
        <end position="501"/>
    </location>
</feature>
<dbReference type="FunFam" id="1.25.40.530:FF:000004">
    <property type="entry name" value="Myosin VIIA"/>
    <property type="match status" value="1"/>
</dbReference>
<evidence type="ECO:0000256" key="12">
    <source>
        <dbReference type="PROSITE-ProRule" id="PRU00192"/>
    </source>
</evidence>
<dbReference type="Proteomes" id="UP001151699">
    <property type="component" value="Unassembled WGS sequence"/>
</dbReference>
<dbReference type="SUPFAM" id="SSF54236">
    <property type="entry name" value="Ubiquitin-like"/>
    <property type="match status" value="2"/>
</dbReference>
<dbReference type="Gene3D" id="3.10.20.90">
    <property type="entry name" value="Phosphatidylinositol 3-kinase Catalytic Subunit, Chain A, domain 1"/>
    <property type="match status" value="2"/>
</dbReference>
<dbReference type="SMART" id="SM00242">
    <property type="entry name" value="MYSc"/>
    <property type="match status" value="1"/>
</dbReference>
<dbReference type="InterPro" id="IPR038185">
    <property type="entry name" value="MyTH4_dom_sf"/>
</dbReference>
<dbReference type="Gene3D" id="2.30.29.30">
    <property type="entry name" value="Pleckstrin-homology domain (PH domain)/Phosphotyrosine-binding domain (PTB)"/>
    <property type="match status" value="1"/>
</dbReference>
<keyword evidence="7" id="KW-0067">ATP-binding</keyword>
<dbReference type="CDD" id="cd17092">
    <property type="entry name" value="FERM1_F1_Myosin-VII"/>
    <property type="match status" value="1"/>
</dbReference>
<dbReference type="Gene3D" id="1.20.5.190">
    <property type="match status" value="2"/>
</dbReference>
<dbReference type="InterPro" id="IPR029071">
    <property type="entry name" value="Ubiquitin-like_domsf"/>
</dbReference>
<dbReference type="GO" id="GO:0003774">
    <property type="term" value="F:cytoskeletal motor activity"/>
    <property type="evidence" value="ECO:0007669"/>
    <property type="project" value="InterPro"/>
</dbReference>
<dbReference type="FunFam" id="3.10.20.90:FF:000036">
    <property type="entry name" value="Unconventional myosin-VIIa"/>
    <property type="match status" value="1"/>
</dbReference>
<accession>A0A9Q0RUP4</accession>
<dbReference type="FunFam" id="1.20.80.10:FF:000013">
    <property type="entry name" value="Unconventional myosin-VIIa"/>
    <property type="match status" value="1"/>
</dbReference>
<dbReference type="InterPro" id="IPR001452">
    <property type="entry name" value="SH3_domain"/>
</dbReference>
<dbReference type="Pfam" id="PF21998">
    <property type="entry name" value="FERM_C1_MyoVII"/>
    <property type="match status" value="1"/>
</dbReference>
<evidence type="ECO:0000256" key="9">
    <source>
        <dbReference type="ARBA" id="ARBA00023123"/>
    </source>
</evidence>
<dbReference type="Gene3D" id="1.20.120.720">
    <property type="entry name" value="Myosin VI head, motor domain, U50 subdomain"/>
    <property type="match status" value="1"/>
</dbReference>
<feature type="compositionally biased region" description="Polar residues" evidence="14">
    <location>
        <begin position="726"/>
        <end position="736"/>
    </location>
</feature>
<dbReference type="InterPro" id="IPR000299">
    <property type="entry name" value="FERM_domain"/>
</dbReference>
<reference evidence="19" key="1">
    <citation type="submission" date="2022-07" db="EMBL/GenBank/DDBJ databases">
        <authorList>
            <person name="Trinca V."/>
            <person name="Uliana J.V.C."/>
            <person name="Torres T.T."/>
            <person name="Ward R.J."/>
            <person name="Monesi N."/>
        </authorList>
    </citation>
    <scope>NUCLEOTIDE SEQUENCE</scope>
    <source>
        <strain evidence="19">HSMRA1968</strain>
        <tissue evidence="19">Whole embryos</tissue>
    </source>
</reference>
<dbReference type="Pfam" id="PF21989">
    <property type="entry name" value="RA_2"/>
    <property type="match status" value="2"/>
</dbReference>
<dbReference type="CDD" id="cd23767">
    <property type="entry name" value="IQCD"/>
    <property type="match status" value="1"/>
</dbReference>
<dbReference type="Gene3D" id="6.20.240.20">
    <property type="match status" value="1"/>
</dbReference>
<evidence type="ECO:0000256" key="8">
    <source>
        <dbReference type="ARBA" id="ARBA00023054"/>
    </source>
</evidence>
<evidence type="ECO:0000256" key="11">
    <source>
        <dbReference type="ARBA" id="ARBA00023203"/>
    </source>
</evidence>
<comment type="caution">
    <text evidence="13">Lacks conserved residue(s) required for the propagation of feature annotation.</text>
</comment>
<dbReference type="GO" id="GO:0071944">
    <property type="term" value="C:cell periphery"/>
    <property type="evidence" value="ECO:0007669"/>
    <property type="project" value="UniProtKB-ARBA"/>
</dbReference>